<accession>A0ABS5DS82</accession>
<feature type="transmembrane region" description="Helical" evidence="9">
    <location>
        <begin position="133"/>
        <end position="155"/>
    </location>
</feature>
<feature type="transmembrane region" description="Helical" evidence="9">
    <location>
        <begin position="221"/>
        <end position="241"/>
    </location>
</feature>
<evidence type="ECO:0000259" key="10">
    <source>
        <dbReference type="Pfam" id="PF01061"/>
    </source>
</evidence>
<evidence type="ECO:0000256" key="6">
    <source>
        <dbReference type="ARBA" id="ARBA00022989"/>
    </source>
</evidence>
<sequence>MWLALILRELKTRFGGRLIGLFWVLLEPLIHIGVMLGLRVALRDRYVGVMIEPAVYLVVAMIPFFACRNMWMQGMSAVEANGGLLAYRQVKPLDAMASRWAMEGILYAFVFVMLSVGFAWWGYRYFPNKPLEFLGICALFAMWGIALSLISAVVGHRRPGVKFFIRAISTPLYLMSGVLIPLSSFPHFLYEYLLWNPFLHLVELSRVHYFSTYIPHRGINLTYPLCLGLGLLFTGAVLYHVNRIRLLSKTT</sequence>
<feature type="transmembrane region" description="Helical" evidence="9">
    <location>
        <begin position="46"/>
        <end position="66"/>
    </location>
</feature>
<comment type="subcellular location">
    <subcellularLocation>
        <location evidence="1">Cell membrane</location>
        <topology evidence="1">Multi-pass membrane protein</topology>
    </subcellularLocation>
</comment>
<keyword evidence="3" id="KW-0813">Transport</keyword>
<dbReference type="EMBL" id="JAGQDG010000001">
    <property type="protein sequence ID" value="MBQ0933771.1"/>
    <property type="molecule type" value="Genomic_DNA"/>
</dbReference>
<keyword evidence="5 9" id="KW-0812">Transmembrane</keyword>
<feature type="transmembrane region" description="Helical" evidence="9">
    <location>
        <begin position="104"/>
        <end position="121"/>
    </location>
</feature>
<dbReference type="PANTHER" id="PTHR30413:SF10">
    <property type="entry name" value="CAPSULE POLYSACCHARIDE EXPORT INNER-MEMBRANE PROTEIN CTRC"/>
    <property type="match status" value="1"/>
</dbReference>
<evidence type="ECO:0000256" key="8">
    <source>
        <dbReference type="ARBA" id="ARBA00023136"/>
    </source>
</evidence>
<evidence type="ECO:0000256" key="5">
    <source>
        <dbReference type="ARBA" id="ARBA00022692"/>
    </source>
</evidence>
<feature type="transmembrane region" description="Helical" evidence="9">
    <location>
        <begin position="167"/>
        <end position="189"/>
    </location>
</feature>
<evidence type="ECO:0000313" key="12">
    <source>
        <dbReference type="Proteomes" id="UP000672097"/>
    </source>
</evidence>
<comment type="similarity">
    <text evidence="2">Belongs to the ABC-2 integral membrane protein family.</text>
</comment>
<reference evidence="11 12" key="1">
    <citation type="submission" date="2021-04" db="EMBL/GenBank/DDBJ databases">
        <title>The genome sequence of type strain Ideonella paludis KCTC 32238.</title>
        <authorList>
            <person name="Liu Y."/>
        </authorList>
    </citation>
    <scope>NUCLEOTIDE SEQUENCE [LARGE SCALE GENOMIC DNA]</scope>
    <source>
        <strain evidence="11 12">KCTC 32238</strain>
    </source>
</reference>
<feature type="transmembrane region" description="Helical" evidence="9">
    <location>
        <begin position="21"/>
        <end position="40"/>
    </location>
</feature>
<name>A0ABS5DS82_9BURK</name>
<dbReference type="PANTHER" id="PTHR30413">
    <property type="entry name" value="INNER MEMBRANE TRANSPORT PERMEASE"/>
    <property type="match status" value="1"/>
</dbReference>
<evidence type="ECO:0000256" key="7">
    <source>
        <dbReference type="ARBA" id="ARBA00023047"/>
    </source>
</evidence>
<evidence type="ECO:0000313" key="11">
    <source>
        <dbReference type="EMBL" id="MBQ0933771.1"/>
    </source>
</evidence>
<evidence type="ECO:0000256" key="2">
    <source>
        <dbReference type="ARBA" id="ARBA00007783"/>
    </source>
</evidence>
<dbReference type="Pfam" id="PF01061">
    <property type="entry name" value="ABC2_membrane"/>
    <property type="match status" value="1"/>
</dbReference>
<comment type="caution">
    <text evidence="11">The sequence shown here is derived from an EMBL/GenBank/DDBJ whole genome shotgun (WGS) entry which is preliminary data.</text>
</comment>
<gene>
    <name evidence="11" type="ORF">KAK11_00415</name>
</gene>
<organism evidence="11 12">
    <name type="scientific">Ideonella paludis</name>
    <dbReference type="NCBI Taxonomy" id="1233411"/>
    <lineage>
        <taxon>Bacteria</taxon>
        <taxon>Pseudomonadati</taxon>
        <taxon>Pseudomonadota</taxon>
        <taxon>Betaproteobacteria</taxon>
        <taxon>Burkholderiales</taxon>
        <taxon>Sphaerotilaceae</taxon>
        <taxon>Ideonella</taxon>
    </lineage>
</organism>
<evidence type="ECO:0000256" key="9">
    <source>
        <dbReference type="SAM" id="Phobius"/>
    </source>
</evidence>
<keyword evidence="7" id="KW-0762">Sugar transport</keyword>
<keyword evidence="8 9" id="KW-0472">Membrane</keyword>
<dbReference type="RefSeq" id="WP_210805052.1">
    <property type="nucleotide sequence ID" value="NZ_JAGQDG010000001.1"/>
</dbReference>
<feature type="domain" description="ABC-2 type transporter transmembrane" evidence="10">
    <location>
        <begin position="3"/>
        <end position="207"/>
    </location>
</feature>
<keyword evidence="7" id="KW-0625">Polysaccharide transport</keyword>
<dbReference type="InterPro" id="IPR013525">
    <property type="entry name" value="ABC2_TM"/>
</dbReference>
<evidence type="ECO:0000256" key="1">
    <source>
        <dbReference type="ARBA" id="ARBA00004651"/>
    </source>
</evidence>
<keyword evidence="6 9" id="KW-1133">Transmembrane helix</keyword>
<protein>
    <submittedName>
        <fullName evidence="11">ABC transporter permease</fullName>
    </submittedName>
</protein>
<dbReference type="Proteomes" id="UP000672097">
    <property type="component" value="Unassembled WGS sequence"/>
</dbReference>
<evidence type="ECO:0000256" key="4">
    <source>
        <dbReference type="ARBA" id="ARBA00022475"/>
    </source>
</evidence>
<proteinExistence type="inferred from homology"/>
<evidence type="ECO:0000256" key="3">
    <source>
        <dbReference type="ARBA" id="ARBA00022448"/>
    </source>
</evidence>
<keyword evidence="12" id="KW-1185">Reference proteome</keyword>
<keyword evidence="4" id="KW-1003">Cell membrane</keyword>